<dbReference type="Proteomes" id="UP000675881">
    <property type="component" value="Chromosome 8"/>
</dbReference>
<dbReference type="Gene3D" id="1.10.150.50">
    <property type="entry name" value="Transcription Factor, Ets-1"/>
    <property type="match status" value="1"/>
</dbReference>
<feature type="compositionally biased region" description="Polar residues" evidence="1">
    <location>
        <begin position="269"/>
        <end position="278"/>
    </location>
</feature>
<feature type="compositionally biased region" description="Low complexity" evidence="1">
    <location>
        <begin position="229"/>
        <end position="256"/>
    </location>
</feature>
<dbReference type="GO" id="GO:0042393">
    <property type="term" value="F:histone binding"/>
    <property type="evidence" value="ECO:0007669"/>
    <property type="project" value="TreeGrafter"/>
</dbReference>
<reference evidence="2" key="1">
    <citation type="submission" date="2021-02" db="EMBL/GenBank/DDBJ databases">
        <authorList>
            <person name="Bekaert M."/>
        </authorList>
    </citation>
    <scope>NUCLEOTIDE SEQUENCE</scope>
    <source>
        <strain evidence="2">IoA-00</strain>
    </source>
</reference>
<dbReference type="GO" id="GO:0035102">
    <property type="term" value="C:PRC1 complex"/>
    <property type="evidence" value="ECO:0007669"/>
    <property type="project" value="TreeGrafter"/>
</dbReference>
<protein>
    <submittedName>
        <fullName evidence="2">PHC1</fullName>
    </submittedName>
</protein>
<gene>
    <name evidence="2" type="ORF">LSAA_14020</name>
</gene>
<accession>A0A7R8D7A0</accession>
<dbReference type="PANTHER" id="PTHR12247:SF138">
    <property type="entry name" value="POLYHOMEOTIC DISTAL, ISOFORM A-RELATED"/>
    <property type="match status" value="1"/>
</dbReference>
<evidence type="ECO:0000256" key="1">
    <source>
        <dbReference type="SAM" id="MobiDB-lite"/>
    </source>
</evidence>
<dbReference type="AlphaFoldDB" id="A0A7R8D7A0"/>
<dbReference type="InterPro" id="IPR013761">
    <property type="entry name" value="SAM/pointed_sf"/>
</dbReference>
<dbReference type="PANTHER" id="PTHR12247">
    <property type="entry name" value="POLYCOMB GROUP PROTEIN"/>
    <property type="match status" value="1"/>
</dbReference>
<evidence type="ECO:0000313" key="3">
    <source>
        <dbReference type="Proteomes" id="UP000675881"/>
    </source>
</evidence>
<dbReference type="OrthoDB" id="2390104at2759"/>
<name>A0A7R8D7A0_LEPSM</name>
<dbReference type="InterPro" id="IPR001660">
    <property type="entry name" value="SAM"/>
</dbReference>
<dbReference type="Pfam" id="PF07647">
    <property type="entry name" value="SAM_2"/>
    <property type="match status" value="1"/>
</dbReference>
<proteinExistence type="predicted"/>
<dbReference type="GO" id="GO:0045892">
    <property type="term" value="P:negative regulation of DNA-templated transcription"/>
    <property type="evidence" value="ECO:0007669"/>
    <property type="project" value="TreeGrafter"/>
</dbReference>
<organism evidence="2 3">
    <name type="scientific">Lepeophtheirus salmonis</name>
    <name type="common">Salmon louse</name>
    <name type="synonym">Caligus salmonis</name>
    <dbReference type="NCBI Taxonomy" id="72036"/>
    <lineage>
        <taxon>Eukaryota</taxon>
        <taxon>Metazoa</taxon>
        <taxon>Ecdysozoa</taxon>
        <taxon>Arthropoda</taxon>
        <taxon>Crustacea</taxon>
        <taxon>Multicrustacea</taxon>
        <taxon>Hexanauplia</taxon>
        <taxon>Copepoda</taxon>
        <taxon>Siphonostomatoida</taxon>
        <taxon>Caligidae</taxon>
        <taxon>Lepeophtheirus</taxon>
    </lineage>
</organism>
<sequence length="364" mass="40190">MPDHPSTLKHVYDRIKSARARLKNKSMCVYKPLPNIAYTFANACNICQANAPSPPAKYVSSLKERVHEDFLQFKGKDFLILVDTGQAERAVRILKDMKKKLLFTYRSTPISCEKYPAELLFCHSILNRLHSLLPNKSTRMKEPIRESNNVGCKKFNSCNGSQALLSRKSLLRSGLFASMLQILDVYPSTKESSMEDSFLHHRNSSSNSSNSPATTGAGVVSLSTSSGRSITPTMTISTSSKSSTSSTNSSATTGSTMHVEKKRGPIRPSGSTRQNIDNQRIPGSGNIKSSKDGSGLSSEKRRKFANGNPLKWSVQQVCDFVKSLHGCAEYVEDFMLQEIDSQALMLLKTEHLMAAMSIKTRSCC</sequence>
<dbReference type="SUPFAM" id="SSF47769">
    <property type="entry name" value="SAM/Pointed domain"/>
    <property type="match status" value="1"/>
</dbReference>
<dbReference type="PROSITE" id="PS50105">
    <property type="entry name" value="SAM_DOMAIN"/>
    <property type="match status" value="1"/>
</dbReference>
<keyword evidence="3" id="KW-1185">Reference proteome</keyword>
<dbReference type="GO" id="GO:0003682">
    <property type="term" value="F:chromatin binding"/>
    <property type="evidence" value="ECO:0007669"/>
    <property type="project" value="TreeGrafter"/>
</dbReference>
<dbReference type="EMBL" id="HG994587">
    <property type="protein sequence ID" value="CAF3025328.1"/>
    <property type="molecule type" value="Genomic_DNA"/>
</dbReference>
<dbReference type="InterPro" id="IPR050548">
    <property type="entry name" value="PcG_chromatin_remod_factors"/>
</dbReference>
<evidence type="ECO:0000313" key="2">
    <source>
        <dbReference type="EMBL" id="CAF3025328.1"/>
    </source>
</evidence>
<feature type="region of interest" description="Disordered" evidence="1">
    <location>
        <begin position="196"/>
        <end position="301"/>
    </location>
</feature>